<dbReference type="SUPFAM" id="SSF49464">
    <property type="entry name" value="Carboxypeptidase regulatory domain-like"/>
    <property type="match status" value="1"/>
</dbReference>
<comment type="caution">
    <text evidence="5">The sequence shown here is derived from an EMBL/GenBank/DDBJ whole genome shotgun (WGS) entry which is preliminary data.</text>
</comment>
<dbReference type="Proteomes" id="UP000662373">
    <property type="component" value="Unassembled WGS sequence"/>
</dbReference>
<proteinExistence type="inferred from homology"/>
<reference evidence="5 6" key="1">
    <citation type="submission" date="2020-09" db="EMBL/GenBank/DDBJ databases">
        <title>Draft genome of Gelidibacter salicanalis PAMC21136.</title>
        <authorList>
            <person name="Park H."/>
        </authorList>
    </citation>
    <scope>NUCLEOTIDE SEQUENCE [LARGE SCALE GENOMIC DNA]</scope>
    <source>
        <strain evidence="5 6">PAMC21136</strain>
    </source>
</reference>
<dbReference type="NCBIfam" id="TIGR04056">
    <property type="entry name" value="OMP_RagA_SusC"/>
    <property type="match status" value="1"/>
</dbReference>
<keyword evidence="6" id="KW-1185">Reference proteome</keyword>
<dbReference type="EMBL" id="JAEHJZ010000005">
    <property type="protein sequence ID" value="MBJ7879829.1"/>
    <property type="molecule type" value="Genomic_DNA"/>
</dbReference>
<dbReference type="Pfam" id="PF00593">
    <property type="entry name" value="TonB_dep_Rec_b-barrel"/>
    <property type="match status" value="1"/>
</dbReference>
<keyword evidence="1" id="KW-1134">Transmembrane beta strand</keyword>
<comment type="similarity">
    <text evidence="1 2">Belongs to the TonB-dependent receptor family.</text>
</comment>
<keyword evidence="1" id="KW-0812">Transmembrane</keyword>
<feature type="domain" description="TonB-dependent receptor plug" evidence="4">
    <location>
        <begin position="122"/>
        <end position="230"/>
    </location>
</feature>
<evidence type="ECO:0000313" key="6">
    <source>
        <dbReference type="Proteomes" id="UP000662373"/>
    </source>
</evidence>
<dbReference type="InterPro" id="IPR039426">
    <property type="entry name" value="TonB-dep_rcpt-like"/>
</dbReference>
<dbReference type="Gene3D" id="2.170.130.10">
    <property type="entry name" value="TonB-dependent receptor, plug domain"/>
    <property type="match status" value="1"/>
</dbReference>
<dbReference type="Pfam" id="PF07715">
    <property type="entry name" value="Plug"/>
    <property type="match status" value="1"/>
</dbReference>
<keyword evidence="1" id="KW-0998">Cell outer membrane</keyword>
<dbReference type="InterPro" id="IPR000531">
    <property type="entry name" value="Beta-barrel_TonB"/>
</dbReference>
<dbReference type="InterPro" id="IPR037066">
    <property type="entry name" value="Plug_dom_sf"/>
</dbReference>
<sequence length="1071" mass="119256">MNSIKLLSLTIFICLCFGIQSYGQNQITTVKGVVTDELGMPLPGATVLLKGTSKGAACDFDGFYEISFPSSSTNVLEYRYVSYEMTSIAIKGTGTIVQDVSLKPSENQLDEVIVVGFGTKKKENLTGAVSQVGSEVLESRPILRADQALQGVVAGLNIGTDSGGELDGNLNINIRGVGTIGEGSSGSPLVLIDGIEGSLSSVNPNDIETVSVLKDAAAASIYGSRAPFGVILVTTKSGKKGKTTINYSNNFRYAIPVNIPDRMNSLEYAYLLNDLSTNSGGNAIYSEAAVQRIKDYRSYKLAYGTEPNATGTNWLLNRSAYGDTDWYGIHLKNMSLGQEHNLSVSGGGDKITYYTSANYLGQEGIFSFSDETFDRLSFNTKIDAQLSDKFELSINTRFMRKNHDRPTAQDERFYHNLSRSAPTSPLYTPYGDYMENSMVQQLQEGGRLLEQTDYLYNKLKLTYEPIKDWKIYGEFNSRIENHNNTKHIARISVLQPNMKSEYIPVFSGYVPKIEIKDWGIQAITAPGQNYFEVQSGQVNYTGMNFYSDYTKSYGDHNFKILVGVQNELYKSHFSRLGTDNIDSDDRPFISQNGEKFVYESKGEWSNIGVFSRLSYDYKERYLLELNFRADGASRFPSDQRWGYFPSVSAGWNIAKEGFWKRISTDINSLKVRGSWGVLGNQNTNSFYPYFQNMSIGNGNWAVDGSVPSQLPMPAPFSTSITWEKIRSLNYGFDISVFKNRLSATADIFERKTLDMIGPAPLKPGSFGATVPRTNNAELVSKGWELELSWRDHINKDFSYNAGFVLSDVKSTVTKYSNPEKILFVNGRDQFYEGKVLGEIWGYQSGGIAQSDLEMSEWLQNNRPNFGTNWEGGDIKYRDLNGDKLIDAGAQKLGDSGDMTVIGNSTPRYSFGVNLGFRYKLIDVSAFVQGIAKRDALLSGSGVYPGISQWQMAPYAAHLDYFRAYGAELGPNLDSYYPRPYIGDKNYKPQTHFLQDASYFRLKNLQIGFNLPESVLANFGITNARIYVSGENLYTYTKLRMFDPEGIQDLINGSGKTYPMSATYSTGLSVTF</sequence>
<keyword evidence="1" id="KW-0813">Transport</keyword>
<evidence type="ECO:0000259" key="3">
    <source>
        <dbReference type="Pfam" id="PF00593"/>
    </source>
</evidence>
<protein>
    <submittedName>
        <fullName evidence="5">TonB-dependent receptor</fullName>
    </submittedName>
</protein>
<feature type="domain" description="TonB-dependent receptor-like beta-barrel" evidence="3">
    <location>
        <begin position="443"/>
        <end position="1022"/>
    </location>
</feature>
<dbReference type="RefSeq" id="WP_199597316.1">
    <property type="nucleotide sequence ID" value="NZ_JAEHJZ010000005.1"/>
</dbReference>
<dbReference type="NCBIfam" id="TIGR04057">
    <property type="entry name" value="SusC_RagA_signa"/>
    <property type="match status" value="1"/>
</dbReference>
<dbReference type="AlphaFoldDB" id="A0A934KL89"/>
<dbReference type="Pfam" id="PF13715">
    <property type="entry name" value="CarbopepD_reg_2"/>
    <property type="match status" value="1"/>
</dbReference>
<organism evidence="5 6">
    <name type="scientific">Gelidibacter salicanalis</name>
    <dbReference type="NCBI Taxonomy" id="291193"/>
    <lineage>
        <taxon>Bacteria</taxon>
        <taxon>Pseudomonadati</taxon>
        <taxon>Bacteroidota</taxon>
        <taxon>Flavobacteriia</taxon>
        <taxon>Flavobacteriales</taxon>
        <taxon>Flavobacteriaceae</taxon>
        <taxon>Gelidibacter</taxon>
    </lineage>
</organism>
<keyword evidence="1 2" id="KW-0472">Membrane</keyword>
<evidence type="ECO:0000313" key="5">
    <source>
        <dbReference type="EMBL" id="MBJ7879829.1"/>
    </source>
</evidence>
<dbReference type="PROSITE" id="PS52016">
    <property type="entry name" value="TONB_DEPENDENT_REC_3"/>
    <property type="match status" value="1"/>
</dbReference>
<comment type="subcellular location">
    <subcellularLocation>
        <location evidence="1">Cell outer membrane</location>
        <topology evidence="1">Multi-pass membrane protein</topology>
    </subcellularLocation>
</comment>
<name>A0A934KL89_9FLAO</name>
<evidence type="ECO:0000256" key="1">
    <source>
        <dbReference type="PROSITE-ProRule" id="PRU01360"/>
    </source>
</evidence>
<dbReference type="SUPFAM" id="SSF56935">
    <property type="entry name" value="Porins"/>
    <property type="match status" value="1"/>
</dbReference>
<evidence type="ECO:0000259" key="4">
    <source>
        <dbReference type="Pfam" id="PF07715"/>
    </source>
</evidence>
<dbReference type="InterPro" id="IPR023997">
    <property type="entry name" value="TonB-dep_OMP_SusC/RagA_CS"/>
</dbReference>
<dbReference type="InterPro" id="IPR012910">
    <property type="entry name" value="Plug_dom"/>
</dbReference>
<evidence type="ECO:0000256" key="2">
    <source>
        <dbReference type="RuleBase" id="RU003357"/>
    </source>
</evidence>
<gene>
    <name evidence="5" type="ORF">JEM65_04045</name>
</gene>
<dbReference type="InterPro" id="IPR008969">
    <property type="entry name" value="CarboxyPept-like_regulatory"/>
</dbReference>
<keyword evidence="5" id="KW-0675">Receptor</keyword>
<keyword evidence="2" id="KW-0798">TonB box</keyword>
<dbReference type="GO" id="GO:0009279">
    <property type="term" value="C:cell outer membrane"/>
    <property type="evidence" value="ECO:0007669"/>
    <property type="project" value="UniProtKB-SubCell"/>
</dbReference>
<dbReference type="Gene3D" id="2.60.40.1120">
    <property type="entry name" value="Carboxypeptidase-like, regulatory domain"/>
    <property type="match status" value="1"/>
</dbReference>
<dbReference type="InterPro" id="IPR023996">
    <property type="entry name" value="TonB-dep_OMP_SusC/RagA"/>
</dbReference>
<accession>A0A934KL89</accession>